<dbReference type="Proteomes" id="UP000317940">
    <property type="component" value="Unassembled WGS sequence"/>
</dbReference>
<keyword evidence="4" id="KW-1185">Reference proteome</keyword>
<name>A0A561UJ76_9ACTN</name>
<comment type="caution">
    <text evidence="3">The sequence shown here is derived from an EMBL/GenBank/DDBJ whole genome shotgun (WGS) entry which is preliminary data.</text>
</comment>
<feature type="transmembrane region" description="Helical" evidence="2">
    <location>
        <begin position="279"/>
        <end position="299"/>
    </location>
</feature>
<evidence type="ECO:0000313" key="3">
    <source>
        <dbReference type="EMBL" id="TWF99433.1"/>
    </source>
</evidence>
<accession>A0A561UJ76</accession>
<dbReference type="EMBL" id="VIWT01000001">
    <property type="protein sequence ID" value="TWF99433.1"/>
    <property type="molecule type" value="Genomic_DNA"/>
</dbReference>
<gene>
    <name evidence="3" type="ORF">FHX73_113277</name>
</gene>
<keyword evidence="2" id="KW-1133">Transmembrane helix</keyword>
<protein>
    <submittedName>
        <fullName evidence="3">Uncharacterized protein</fullName>
    </submittedName>
</protein>
<evidence type="ECO:0000256" key="1">
    <source>
        <dbReference type="SAM" id="MobiDB-lite"/>
    </source>
</evidence>
<proteinExistence type="predicted"/>
<organism evidence="3 4">
    <name type="scientific">Kitasatospora viridis</name>
    <dbReference type="NCBI Taxonomy" id="281105"/>
    <lineage>
        <taxon>Bacteria</taxon>
        <taxon>Bacillati</taxon>
        <taxon>Actinomycetota</taxon>
        <taxon>Actinomycetes</taxon>
        <taxon>Kitasatosporales</taxon>
        <taxon>Streptomycetaceae</taxon>
        <taxon>Kitasatospora</taxon>
    </lineage>
</organism>
<evidence type="ECO:0000313" key="4">
    <source>
        <dbReference type="Proteomes" id="UP000317940"/>
    </source>
</evidence>
<feature type="region of interest" description="Disordered" evidence="1">
    <location>
        <begin position="1"/>
        <end position="30"/>
    </location>
</feature>
<feature type="transmembrane region" description="Helical" evidence="2">
    <location>
        <begin position="486"/>
        <end position="509"/>
    </location>
</feature>
<keyword evidence="2" id="KW-0472">Membrane</keyword>
<reference evidence="3 4" key="1">
    <citation type="submission" date="2019-06" db="EMBL/GenBank/DDBJ databases">
        <title>Sequencing the genomes of 1000 actinobacteria strains.</title>
        <authorList>
            <person name="Klenk H.-P."/>
        </authorList>
    </citation>
    <scope>NUCLEOTIDE SEQUENCE [LARGE SCALE GENOMIC DNA]</scope>
    <source>
        <strain evidence="3 4">DSM 44826</strain>
    </source>
</reference>
<feature type="transmembrane region" description="Helical" evidence="2">
    <location>
        <begin position="248"/>
        <end position="267"/>
    </location>
</feature>
<feature type="transmembrane region" description="Helical" evidence="2">
    <location>
        <begin position="64"/>
        <end position="84"/>
    </location>
</feature>
<feature type="region of interest" description="Disordered" evidence="1">
    <location>
        <begin position="144"/>
        <end position="171"/>
    </location>
</feature>
<keyword evidence="2" id="KW-0812">Transmembrane</keyword>
<sequence length="517" mass="54422">MAVEERTATVPGEAPSRGTDPGTAQGSAVPRVPGVRAYTGWWATMALTRLRGVEDWTTPRRIRALTALALAALLAFAGLTASVLTGARDSADEIGHRAAPQAVRAADLYFALGDMDAQAANLLLLGSDSQYAAQRPAVQATYEQRRKQADADLEQAAEAVGGDPKARKAAQDELDGLGHYEALVGQLTDQENAAKASPGHPPADALASYRQATDLLRTTLLPGADQVAAANAATVDHSYSDEHSALSAGFWELLALGLLALAALAALQRLLAVRFRRLLSPPLLLAGLFTAAGLVWGLAASSAAADQLHTAKVSAYDSVIALGRARAVAYDSNADESRWLLDPSRAAQYEQSYLAKSQQVAGFDAVTQYPQYLPALNDAVAAHRGSESAVPFKGYLGDELRNITFPGEQQAADRLLEDYRTYQADDTTIRALQGQGRLAEAIAFDTGTGHGQSDGDFNQLSDDFDQVIGINQSAFDRAIASSDSDLGAVTAAGLGALAAAALVLTLLAVRPRLREYA</sequence>
<evidence type="ECO:0000256" key="2">
    <source>
        <dbReference type="SAM" id="Phobius"/>
    </source>
</evidence>
<dbReference type="AlphaFoldDB" id="A0A561UJ76"/>